<dbReference type="InterPro" id="IPR051057">
    <property type="entry name" value="PI-PLC_domain"/>
</dbReference>
<dbReference type="AlphaFoldDB" id="A0A5E7PYR5"/>
<dbReference type="Proteomes" id="UP000377224">
    <property type="component" value="Unassembled WGS sequence"/>
</dbReference>
<dbReference type="SUPFAM" id="SSF51695">
    <property type="entry name" value="PLC-like phosphodiesterases"/>
    <property type="match status" value="1"/>
</dbReference>
<evidence type="ECO:0000313" key="1">
    <source>
        <dbReference type="EMBL" id="VVP54671.1"/>
    </source>
</evidence>
<dbReference type="PROSITE" id="PS50007">
    <property type="entry name" value="PIPLC_X_DOMAIN"/>
    <property type="match status" value="1"/>
</dbReference>
<dbReference type="EMBL" id="CABVIN010000012">
    <property type="protein sequence ID" value="VVP54671.1"/>
    <property type="molecule type" value="Genomic_DNA"/>
</dbReference>
<gene>
    <name evidence="1" type="ORF">PS896_05603</name>
</gene>
<evidence type="ECO:0008006" key="3">
    <source>
        <dbReference type="Google" id="ProtNLM"/>
    </source>
</evidence>
<sequence length="288" mass="32892">MNSATTSNYALTNWMSANTAIDVLPLYKLSLPGTHNAGCDWKASYALIPGAHWVACQHKSFYDQLLNGARALDLRLTYQNSGMELNKFRFQHNGFLSSRSLVHLITDIERFLSEYPDEFIVLDFHEMKDGDRPFDFAWFNHMLIKLLGNRIIPASNSGLNLQQLKSISRTQRILIHAPQHHELDRKYFNPKLHHQWIGTQTPSASDLQKFIATTMSSPPFRYAPWSLSATSYAALGGPVDIHTELDRWFDPANSDWLQNCNVVNVDFFEETRLVAFCISTNLSKARRG</sequence>
<dbReference type="PANTHER" id="PTHR13593">
    <property type="match status" value="1"/>
</dbReference>
<dbReference type="CDD" id="cd08557">
    <property type="entry name" value="PI-PLCc_bacteria_like"/>
    <property type="match status" value="1"/>
</dbReference>
<dbReference type="Gene3D" id="3.20.20.190">
    <property type="entry name" value="Phosphatidylinositol (PI) phosphodiesterase"/>
    <property type="match status" value="1"/>
</dbReference>
<proteinExistence type="predicted"/>
<dbReference type="GO" id="GO:0008081">
    <property type="term" value="F:phosphoric diester hydrolase activity"/>
    <property type="evidence" value="ECO:0007669"/>
    <property type="project" value="InterPro"/>
</dbReference>
<reference evidence="1 2" key="1">
    <citation type="submission" date="2019-09" db="EMBL/GenBank/DDBJ databases">
        <authorList>
            <person name="Chandra G."/>
            <person name="Truman W A."/>
        </authorList>
    </citation>
    <scope>NUCLEOTIDE SEQUENCE [LARGE SCALE GENOMIC DNA]</scope>
    <source>
        <strain evidence="1">PS896</strain>
    </source>
</reference>
<name>A0A5E7PYR5_PSEFL</name>
<dbReference type="PANTHER" id="PTHR13593:SF113">
    <property type="entry name" value="SI:DKEY-266F7.9"/>
    <property type="match status" value="1"/>
</dbReference>
<protein>
    <recommendedName>
        <fullName evidence="3">Phospholipase</fullName>
    </recommendedName>
</protein>
<evidence type="ECO:0000313" key="2">
    <source>
        <dbReference type="Proteomes" id="UP000377224"/>
    </source>
</evidence>
<dbReference type="GO" id="GO:0006629">
    <property type="term" value="P:lipid metabolic process"/>
    <property type="evidence" value="ECO:0007669"/>
    <property type="project" value="InterPro"/>
</dbReference>
<dbReference type="RefSeq" id="WP_150648771.1">
    <property type="nucleotide sequence ID" value="NZ_CABVIN010000012.1"/>
</dbReference>
<dbReference type="InterPro" id="IPR017946">
    <property type="entry name" value="PLC-like_Pdiesterase_TIM-brl"/>
</dbReference>
<organism evidence="1 2">
    <name type="scientific">Pseudomonas fluorescens</name>
    <dbReference type="NCBI Taxonomy" id="294"/>
    <lineage>
        <taxon>Bacteria</taxon>
        <taxon>Pseudomonadati</taxon>
        <taxon>Pseudomonadota</taxon>
        <taxon>Gammaproteobacteria</taxon>
        <taxon>Pseudomonadales</taxon>
        <taxon>Pseudomonadaceae</taxon>
        <taxon>Pseudomonas</taxon>
    </lineage>
</organism>
<accession>A0A5E7PYR5</accession>